<dbReference type="InterPro" id="IPR027417">
    <property type="entry name" value="P-loop_NTPase"/>
</dbReference>
<dbReference type="SUPFAM" id="SSF52540">
    <property type="entry name" value="P-loop containing nucleoside triphosphate hydrolases"/>
    <property type="match status" value="1"/>
</dbReference>
<keyword evidence="6" id="KW-1185">Reference proteome</keyword>
<dbReference type="Pfam" id="PF00685">
    <property type="entry name" value="Sulfotransfer_1"/>
    <property type="match status" value="1"/>
</dbReference>
<accession>A0AAV7MD70</accession>
<evidence type="ECO:0000259" key="4">
    <source>
        <dbReference type="Pfam" id="PF00685"/>
    </source>
</evidence>
<comment type="caution">
    <text evidence="5">The sequence shown here is derived from an EMBL/GenBank/DDBJ whole genome shotgun (WGS) entry which is preliminary data.</text>
</comment>
<dbReference type="GO" id="GO:0008146">
    <property type="term" value="F:sulfotransferase activity"/>
    <property type="evidence" value="ECO:0007669"/>
    <property type="project" value="InterPro"/>
</dbReference>
<dbReference type="Proteomes" id="UP001066276">
    <property type="component" value="Chromosome 10"/>
</dbReference>
<comment type="similarity">
    <text evidence="1 3">Belongs to the sulfotransferase 1 family.</text>
</comment>
<feature type="domain" description="Sulfotransferase" evidence="4">
    <location>
        <begin position="19"/>
        <end position="251"/>
    </location>
</feature>
<gene>
    <name evidence="5" type="ORF">NDU88_006771</name>
</gene>
<evidence type="ECO:0000313" key="6">
    <source>
        <dbReference type="Proteomes" id="UP001066276"/>
    </source>
</evidence>
<dbReference type="EC" id="2.8.2.-" evidence="3"/>
<evidence type="ECO:0000256" key="2">
    <source>
        <dbReference type="ARBA" id="ARBA00022679"/>
    </source>
</evidence>
<protein>
    <recommendedName>
        <fullName evidence="3">Sulfotransferase</fullName>
        <ecNumber evidence="3">2.8.2.-</ecNumber>
    </recommendedName>
</protein>
<dbReference type="AlphaFoldDB" id="A0AAV7MD70"/>
<reference evidence="5" key="1">
    <citation type="journal article" date="2022" name="bioRxiv">
        <title>Sequencing and chromosome-scale assembly of the giantPleurodeles waltlgenome.</title>
        <authorList>
            <person name="Brown T."/>
            <person name="Elewa A."/>
            <person name="Iarovenko S."/>
            <person name="Subramanian E."/>
            <person name="Araus A.J."/>
            <person name="Petzold A."/>
            <person name="Susuki M."/>
            <person name="Suzuki K.-i.T."/>
            <person name="Hayashi T."/>
            <person name="Toyoda A."/>
            <person name="Oliveira C."/>
            <person name="Osipova E."/>
            <person name="Leigh N.D."/>
            <person name="Simon A."/>
            <person name="Yun M.H."/>
        </authorList>
    </citation>
    <scope>NUCLEOTIDE SEQUENCE</scope>
    <source>
        <strain evidence="5">20211129_DDA</strain>
        <tissue evidence="5">Liver</tissue>
    </source>
</reference>
<dbReference type="Gene3D" id="3.40.50.300">
    <property type="entry name" value="P-loop containing nucleotide triphosphate hydrolases"/>
    <property type="match status" value="1"/>
</dbReference>
<dbReference type="EMBL" id="JANPWB010000014">
    <property type="protein sequence ID" value="KAJ1101706.1"/>
    <property type="molecule type" value="Genomic_DNA"/>
</dbReference>
<sequence>MLCSPETFQALDTFQHRTDDLFAVCYPKCGMNWTIHILQDLIYSVHGKELPTYMPILEFGKPDTFETFNKMPSPRVLTTHLRRDFIPKSVEANKVKTLVVFRNPKDTAVSMFHFYNGLSILPNYSSWDEWFTQFLSGKVMWGSWFEYATSWKERAEDENVLFIMFEDMKADLAAAVKKIADFFGLNLTEEQIRLITERGHFKAMKEKSPESHGDLGTHVFRKGDVGDWKNYFTEAQSQAMDAKFEECLGGTKLGELMNYRVHCKS</sequence>
<organism evidence="5 6">
    <name type="scientific">Pleurodeles waltl</name>
    <name type="common">Iberian ribbed newt</name>
    <dbReference type="NCBI Taxonomy" id="8319"/>
    <lineage>
        <taxon>Eukaryota</taxon>
        <taxon>Metazoa</taxon>
        <taxon>Chordata</taxon>
        <taxon>Craniata</taxon>
        <taxon>Vertebrata</taxon>
        <taxon>Euteleostomi</taxon>
        <taxon>Amphibia</taxon>
        <taxon>Batrachia</taxon>
        <taxon>Caudata</taxon>
        <taxon>Salamandroidea</taxon>
        <taxon>Salamandridae</taxon>
        <taxon>Pleurodelinae</taxon>
        <taxon>Pleurodeles</taxon>
    </lineage>
</organism>
<evidence type="ECO:0000313" key="5">
    <source>
        <dbReference type="EMBL" id="KAJ1101706.1"/>
    </source>
</evidence>
<dbReference type="InterPro" id="IPR000863">
    <property type="entry name" value="Sulfotransferase_dom"/>
</dbReference>
<evidence type="ECO:0000256" key="1">
    <source>
        <dbReference type="ARBA" id="ARBA00005771"/>
    </source>
</evidence>
<name>A0AAV7MD70_PLEWA</name>
<dbReference type="PANTHER" id="PTHR11783">
    <property type="entry name" value="SULFOTRANSFERASE SULT"/>
    <property type="match status" value="1"/>
</dbReference>
<keyword evidence="2 3" id="KW-0808">Transferase</keyword>
<evidence type="ECO:0000256" key="3">
    <source>
        <dbReference type="RuleBase" id="RU361155"/>
    </source>
</evidence>
<proteinExistence type="inferred from homology"/>